<dbReference type="PANTHER" id="PTHR11360:SF284">
    <property type="entry name" value="EG:103B4.3 PROTEIN-RELATED"/>
    <property type="match status" value="1"/>
</dbReference>
<name>A0A812CWH9_ACAPH</name>
<dbReference type="Proteomes" id="UP000597762">
    <property type="component" value="Unassembled WGS sequence"/>
</dbReference>
<dbReference type="Gene3D" id="1.20.1250.20">
    <property type="entry name" value="MFS general substrate transporter like domains"/>
    <property type="match status" value="1"/>
</dbReference>
<accession>A0A812CWH9</accession>
<keyword evidence="3" id="KW-1185">Reference proteome</keyword>
<feature type="transmembrane region" description="Helical" evidence="1">
    <location>
        <begin position="80"/>
        <end position="99"/>
    </location>
</feature>
<sequence>MEQIDPDIPEKQTNELEPEKDLDAEVSLHIPDGGWGWVVCFAGFMTNFTIYGLLSSNGILVLGLAAIYDVSISKTAMVGSIFSGTMLCVGPFVLLLMMFNASHRQVIICGGFISAVATFTSFFVEQVEVIYVTYGILSGIFSGMSYFSCNTIVGSYFKKKRTLAVGISQSGTGIGAIVLNYFLERSISFYACDNVLIYLPAKVVSVGLTREEGALIMAIYGAIIGPSQIVVGILGDVFHIPVSYLLMPSLFGMSATTLAFTFCNSFSLFVLCVSLFAIFYGSLFDATQSYDSAFYFTTGSLFIACIISSGIIYLQRKEKFHEK</sequence>
<proteinExistence type="predicted"/>
<feature type="transmembrane region" description="Helical" evidence="1">
    <location>
        <begin position="48"/>
        <end position="68"/>
    </location>
</feature>
<dbReference type="GO" id="GO:0015881">
    <property type="term" value="P:creatine transmembrane transport"/>
    <property type="evidence" value="ECO:0007669"/>
    <property type="project" value="TreeGrafter"/>
</dbReference>
<reference evidence="2" key="1">
    <citation type="submission" date="2021-01" db="EMBL/GenBank/DDBJ databases">
        <authorList>
            <person name="Li R."/>
            <person name="Bekaert M."/>
        </authorList>
    </citation>
    <scope>NUCLEOTIDE SEQUENCE</scope>
    <source>
        <strain evidence="2">Farmed</strain>
    </source>
</reference>
<protein>
    <submittedName>
        <fullName evidence="2">Uncharacterized protein</fullName>
    </submittedName>
</protein>
<feature type="transmembrane region" description="Helical" evidence="1">
    <location>
        <begin position="161"/>
        <end position="183"/>
    </location>
</feature>
<feature type="transmembrane region" description="Helical" evidence="1">
    <location>
        <begin position="293"/>
        <end position="314"/>
    </location>
</feature>
<dbReference type="EMBL" id="CAHIKZ030002020">
    <property type="protein sequence ID" value="CAE1279459.1"/>
    <property type="molecule type" value="Genomic_DNA"/>
</dbReference>
<evidence type="ECO:0000256" key="1">
    <source>
        <dbReference type="SAM" id="Phobius"/>
    </source>
</evidence>
<dbReference type="InterPro" id="IPR036259">
    <property type="entry name" value="MFS_trans_sf"/>
</dbReference>
<organism evidence="2 3">
    <name type="scientific">Acanthosepion pharaonis</name>
    <name type="common">Pharaoh cuttlefish</name>
    <name type="synonym">Sepia pharaonis</name>
    <dbReference type="NCBI Taxonomy" id="158019"/>
    <lineage>
        <taxon>Eukaryota</taxon>
        <taxon>Metazoa</taxon>
        <taxon>Spiralia</taxon>
        <taxon>Lophotrochozoa</taxon>
        <taxon>Mollusca</taxon>
        <taxon>Cephalopoda</taxon>
        <taxon>Coleoidea</taxon>
        <taxon>Decapodiformes</taxon>
        <taxon>Sepiida</taxon>
        <taxon>Sepiina</taxon>
        <taxon>Sepiidae</taxon>
        <taxon>Acanthosepion</taxon>
    </lineage>
</organism>
<keyword evidence="1" id="KW-0812">Transmembrane</keyword>
<dbReference type="OrthoDB" id="2213137at2759"/>
<dbReference type="Pfam" id="PF07690">
    <property type="entry name" value="MFS_1"/>
    <property type="match status" value="1"/>
</dbReference>
<evidence type="ECO:0000313" key="3">
    <source>
        <dbReference type="Proteomes" id="UP000597762"/>
    </source>
</evidence>
<dbReference type="InterPro" id="IPR011701">
    <property type="entry name" value="MFS"/>
</dbReference>
<feature type="transmembrane region" description="Helical" evidence="1">
    <location>
        <begin position="130"/>
        <end position="149"/>
    </location>
</feature>
<gene>
    <name evidence="2" type="ORF">SPHA_41807</name>
</gene>
<keyword evidence="1" id="KW-0472">Membrane</keyword>
<comment type="caution">
    <text evidence="2">The sequence shown here is derived from an EMBL/GenBank/DDBJ whole genome shotgun (WGS) entry which is preliminary data.</text>
</comment>
<feature type="transmembrane region" description="Helical" evidence="1">
    <location>
        <begin position="214"/>
        <end position="238"/>
    </location>
</feature>
<dbReference type="AlphaFoldDB" id="A0A812CWH9"/>
<dbReference type="PANTHER" id="PTHR11360">
    <property type="entry name" value="MONOCARBOXYLATE TRANSPORTER"/>
    <property type="match status" value="1"/>
</dbReference>
<feature type="transmembrane region" description="Helical" evidence="1">
    <location>
        <begin position="106"/>
        <end position="124"/>
    </location>
</feature>
<dbReference type="GO" id="GO:0022857">
    <property type="term" value="F:transmembrane transporter activity"/>
    <property type="evidence" value="ECO:0007669"/>
    <property type="project" value="InterPro"/>
</dbReference>
<feature type="transmembrane region" description="Helical" evidence="1">
    <location>
        <begin position="250"/>
        <end position="281"/>
    </location>
</feature>
<dbReference type="InterPro" id="IPR050327">
    <property type="entry name" value="Proton-linked_MCT"/>
</dbReference>
<dbReference type="SUPFAM" id="SSF103473">
    <property type="entry name" value="MFS general substrate transporter"/>
    <property type="match status" value="1"/>
</dbReference>
<dbReference type="GO" id="GO:0005886">
    <property type="term" value="C:plasma membrane"/>
    <property type="evidence" value="ECO:0007669"/>
    <property type="project" value="UniProtKB-SubCell"/>
</dbReference>
<keyword evidence="1" id="KW-1133">Transmembrane helix</keyword>
<evidence type="ECO:0000313" key="2">
    <source>
        <dbReference type="EMBL" id="CAE1279459.1"/>
    </source>
</evidence>